<gene>
    <name evidence="4" type="ordered locus">Oter_2291</name>
</gene>
<proteinExistence type="predicted"/>
<evidence type="ECO:0008006" key="6">
    <source>
        <dbReference type="Google" id="ProtNLM"/>
    </source>
</evidence>
<dbReference type="GO" id="GO:0051536">
    <property type="term" value="F:iron-sulfur cluster binding"/>
    <property type="evidence" value="ECO:0007669"/>
    <property type="project" value="UniProtKB-KW"/>
</dbReference>
<evidence type="ECO:0000313" key="4">
    <source>
        <dbReference type="EMBL" id="ACB75573.1"/>
    </source>
</evidence>
<dbReference type="AlphaFoldDB" id="B1ZQG4"/>
<sequence>MSSGPLTDSLLPDDPLVKLAAFIAKAKCSPALKSINWNDVEWKLDASDPIVEKQRSHKSYGSSLAFTTRDTSGRGQMRVRASERTAIASPYADFAKADVRLHAEANNVSISVLRRDLTAHQFLERELRRTGETNSIDQLTIRHFEFAEESIAKEQAPSTAYRISQQLVRISKVIDERRLTARPIGYETRLKRPLDGDELTEEGQAEGMKKMISQEALDKLAEIFANPGSDYERLIISIVGLFVVGGFRAGEVLTIPVDCWQHQLQQGDSLDPKTGVILGNHGILYAAEKAQDYRIKWLPKDAVEMARRCVDDLTRLCQLARETAAWMEASPGRLKPFADLEPTDWISGHEACERLGFAKQTHVNWKIFRENRATVGRAGRAAWYRVGDIEQWFNSNSVIDPVMTMPSGRTQRLSETLVVVFRNQFHGNRPALSFIPELMTHSVLSGEISPAPSQEGDRIGILSRHGLRVTTKQFRHWLNTLADRGGLNGIELAKWMGRLEISQNAAYKHGTLAIRTEAAQSVIRAGDAEGTIPRIYRSLPPADREAFLKASITAAHAMSFGMCVHNFAQSPCPNCNQCLRKCPEYIRIKGDMEQRQALLEMKALEERNLQRAQAALCDSDGKGGYYGADRWVTWSKETLAGIDEALAVDDDDAISSGSQTRVFEETRQIGD</sequence>
<evidence type="ECO:0000313" key="5">
    <source>
        <dbReference type="Proteomes" id="UP000007013"/>
    </source>
</evidence>
<keyword evidence="3" id="KW-0411">Iron-sulfur</keyword>
<reference evidence="4 5" key="1">
    <citation type="journal article" date="2011" name="J. Bacteriol.">
        <title>Genome sequence of the verrucomicrobium Opitutus terrae PB90-1, an abundant inhabitant of rice paddy soil ecosystems.</title>
        <authorList>
            <person name="van Passel M.W."/>
            <person name="Kant R."/>
            <person name="Palva A."/>
            <person name="Copeland A."/>
            <person name="Lucas S."/>
            <person name="Lapidus A."/>
            <person name="Glavina del Rio T."/>
            <person name="Pitluck S."/>
            <person name="Goltsman E."/>
            <person name="Clum A."/>
            <person name="Sun H."/>
            <person name="Schmutz J."/>
            <person name="Larimer F.W."/>
            <person name="Land M.L."/>
            <person name="Hauser L."/>
            <person name="Kyrpides N."/>
            <person name="Mikhailova N."/>
            <person name="Richardson P.P."/>
            <person name="Janssen P.H."/>
            <person name="de Vos W.M."/>
            <person name="Smidt H."/>
        </authorList>
    </citation>
    <scope>NUCLEOTIDE SEQUENCE [LARGE SCALE GENOMIC DNA]</scope>
    <source>
        <strain evidence="5">DSM 11246 / JCM 15787 / PB90-1</strain>
    </source>
</reference>
<dbReference type="Proteomes" id="UP000007013">
    <property type="component" value="Chromosome"/>
</dbReference>
<dbReference type="EMBL" id="CP001032">
    <property type="protein sequence ID" value="ACB75573.1"/>
    <property type="molecule type" value="Genomic_DNA"/>
</dbReference>
<evidence type="ECO:0000256" key="3">
    <source>
        <dbReference type="ARBA" id="ARBA00023014"/>
    </source>
</evidence>
<dbReference type="STRING" id="452637.Oter_2291"/>
<keyword evidence="1" id="KW-0479">Metal-binding</keyword>
<dbReference type="PROSITE" id="PS00198">
    <property type="entry name" value="4FE4S_FER_1"/>
    <property type="match status" value="1"/>
</dbReference>
<dbReference type="GO" id="GO:0046872">
    <property type="term" value="F:metal ion binding"/>
    <property type="evidence" value="ECO:0007669"/>
    <property type="project" value="UniProtKB-KW"/>
</dbReference>
<name>B1ZQG4_OPITP</name>
<keyword evidence="2" id="KW-0408">Iron</keyword>
<evidence type="ECO:0000256" key="1">
    <source>
        <dbReference type="ARBA" id="ARBA00022723"/>
    </source>
</evidence>
<dbReference type="eggNOG" id="COG4688">
    <property type="taxonomic scope" value="Bacteria"/>
</dbReference>
<protein>
    <recommendedName>
        <fullName evidence="6">Integrase family protein</fullName>
    </recommendedName>
</protein>
<organism evidence="4 5">
    <name type="scientific">Opitutus terrae (strain DSM 11246 / JCM 15787 / PB90-1)</name>
    <dbReference type="NCBI Taxonomy" id="452637"/>
    <lineage>
        <taxon>Bacteria</taxon>
        <taxon>Pseudomonadati</taxon>
        <taxon>Verrucomicrobiota</taxon>
        <taxon>Opitutia</taxon>
        <taxon>Opitutales</taxon>
        <taxon>Opitutaceae</taxon>
        <taxon>Opitutus</taxon>
    </lineage>
</organism>
<accession>B1ZQG4</accession>
<keyword evidence="5" id="KW-1185">Reference proteome</keyword>
<dbReference type="InterPro" id="IPR017900">
    <property type="entry name" value="4Fe4S_Fe_S_CS"/>
</dbReference>
<evidence type="ECO:0000256" key="2">
    <source>
        <dbReference type="ARBA" id="ARBA00023004"/>
    </source>
</evidence>
<dbReference type="KEGG" id="ote:Oter_2291"/>
<dbReference type="HOGENOM" id="CLU_028266_0_0_0"/>